<dbReference type="CDD" id="cd00105">
    <property type="entry name" value="KH-I"/>
    <property type="match status" value="1"/>
</dbReference>
<name>A0AAU9I9U7_9CILI</name>
<gene>
    <name evidence="4" type="ORF">BSTOLATCC_MIC1535</name>
</gene>
<dbReference type="Gene3D" id="3.40.50.300">
    <property type="entry name" value="P-loop containing nucleotide triphosphate hydrolases"/>
    <property type="match status" value="1"/>
</dbReference>
<dbReference type="InterPro" id="IPR004088">
    <property type="entry name" value="KH_dom_type_1"/>
</dbReference>
<dbReference type="PANTHER" id="PTHR32046">
    <property type="entry name" value="G DOMAIN-CONTAINING PROTEIN"/>
    <property type="match status" value="1"/>
</dbReference>
<keyword evidence="1" id="KW-0694">RNA-binding</keyword>
<reference evidence="4" key="1">
    <citation type="submission" date="2021-09" db="EMBL/GenBank/DDBJ databases">
        <authorList>
            <consortium name="AG Swart"/>
            <person name="Singh M."/>
            <person name="Singh A."/>
            <person name="Seah K."/>
            <person name="Emmerich C."/>
        </authorList>
    </citation>
    <scope>NUCLEOTIDE SEQUENCE</scope>
    <source>
        <strain evidence="4">ATCC30299</strain>
    </source>
</reference>
<evidence type="ECO:0000313" key="4">
    <source>
        <dbReference type="EMBL" id="CAG9310695.1"/>
    </source>
</evidence>
<evidence type="ECO:0000259" key="3">
    <source>
        <dbReference type="SMART" id="SM00322"/>
    </source>
</evidence>
<evidence type="ECO:0000256" key="1">
    <source>
        <dbReference type="PROSITE-ProRule" id="PRU00117"/>
    </source>
</evidence>
<feature type="domain" description="K Homology" evidence="3">
    <location>
        <begin position="195"/>
        <end position="271"/>
    </location>
</feature>
<organism evidence="4 5">
    <name type="scientific">Blepharisma stoltei</name>
    <dbReference type="NCBI Taxonomy" id="1481888"/>
    <lineage>
        <taxon>Eukaryota</taxon>
        <taxon>Sar</taxon>
        <taxon>Alveolata</taxon>
        <taxon>Ciliophora</taxon>
        <taxon>Postciliodesmatophora</taxon>
        <taxon>Heterotrichea</taxon>
        <taxon>Heterotrichida</taxon>
        <taxon>Blepharismidae</taxon>
        <taxon>Blepharisma</taxon>
    </lineage>
</organism>
<dbReference type="EMBL" id="CAJZBQ010000002">
    <property type="protein sequence ID" value="CAG9310695.1"/>
    <property type="molecule type" value="Genomic_DNA"/>
</dbReference>
<comment type="caution">
    <text evidence="4">The sequence shown here is derived from an EMBL/GenBank/DDBJ whole genome shotgun (WGS) entry which is preliminary data.</text>
</comment>
<keyword evidence="5" id="KW-1185">Reference proteome</keyword>
<feature type="region of interest" description="Disordered" evidence="2">
    <location>
        <begin position="159"/>
        <end position="189"/>
    </location>
</feature>
<dbReference type="GO" id="GO:0003723">
    <property type="term" value="F:RNA binding"/>
    <property type="evidence" value="ECO:0007669"/>
    <property type="project" value="UniProtKB-UniRule"/>
</dbReference>
<feature type="region of interest" description="Disordered" evidence="2">
    <location>
        <begin position="279"/>
        <end position="325"/>
    </location>
</feature>
<feature type="domain" description="K Homology" evidence="3">
    <location>
        <begin position="82"/>
        <end position="150"/>
    </location>
</feature>
<dbReference type="PROSITE" id="PS50084">
    <property type="entry name" value="KH_TYPE_1"/>
    <property type="match status" value="2"/>
</dbReference>
<protein>
    <recommendedName>
        <fullName evidence="3">K Homology domain-containing protein</fullName>
    </recommendedName>
</protein>
<dbReference type="SMART" id="SM00322">
    <property type="entry name" value="KH"/>
    <property type="match status" value="2"/>
</dbReference>
<proteinExistence type="predicted"/>
<dbReference type="AlphaFoldDB" id="A0AAU9I9U7"/>
<sequence>MRSGSLDEMELKVLGMLFPELFRNRLESLKQEVIAQSGISEIRIDISKCFSDAIEVFITGGNNEIISACNIIFESFISDPFSRARMDILIPEQNAGKIIGFKGKNITKLCRNTRANINISKYSSTLRVGNIEGTLEMILKAVKQIFYSIYDIPDNSENLDESFHSTQSNPGAPKPPSQKNKKKNFEKRVERETVEEITKMITVPQNMVGWLLGRHMVGLQKLKELSECDITLLDSACVGINTEAEEMRFFQVKGLPKKVDIAIELIKAETNKFKLKEIQKESKSNSKNQMKNKEKDASGPEDEEKKNETENVTEKKWKKKNKNKYTKKEIKEEQKNIPLIEDFTKLNIPRNQKAVSLVIGQTGSGKSTFINYLTNFFRKGTLENKKIAIPTKTFPNQTERDFNHTERLLSSDHSQTNNCCAYNFKDLESSSTFTFIDTPGIGDTRGVDQDDENIQKIIKEVVNYPDINAIIIVQNGSEARNTASVKYTLNKLRNSLPSLVEKNVILVVQILMKGLYRLSQEKKLWWTITRLMSKISKILMNFNEAICNWAETVLWEKSKS</sequence>
<dbReference type="Proteomes" id="UP001162131">
    <property type="component" value="Unassembled WGS sequence"/>
</dbReference>
<dbReference type="SUPFAM" id="SSF54791">
    <property type="entry name" value="Eukaryotic type KH-domain (KH-domain type I)"/>
    <property type="match status" value="2"/>
</dbReference>
<dbReference type="InterPro" id="IPR036612">
    <property type="entry name" value="KH_dom_type_1_sf"/>
</dbReference>
<evidence type="ECO:0000313" key="5">
    <source>
        <dbReference type="Proteomes" id="UP001162131"/>
    </source>
</evidence>
<dbReference type="InterPro" id="IPR006073">
    <property type="entry name" value="GTP-bd"/>
</dbReference>
<dbReference type="GO" id="GO:0005525">
    <property type="term" value="F:GTP binding"/>
    <property type="evidence" value="ECO:0007669"/>
    <property type="project" value="InterPro"/>
</dbReference>
<accession>A0AAU9I9U7</accession>
<dbReference type="InterPro" id="IPR027417">
    <property type="entry name" value="P-loop_NTPase"/>
</dbReference>
<feature type="compositionally biased region" description="Basic and acidic residues" evidence="2">
    <location>
        <begin position="291"/>
        <end position="315"/>
    </location>
</feature>
<dbReference type="SUPFAM" id="SSF52540">
    <property type="entry name" value="P-loop containing nucleoside triphosphate hydrolases"/>
    <property type="match status" value="1"/>
</dbReference>
<dbReference type="PANTHER" id="PTHR32046:SF12">
    <property type="entry name" value="AIG1-TYPE G DOMAIN-CONTAINING PROTEIN"/>
    <property type="match status" value="1"/>
</dbReference>
<dbReference type="Gene3D" id="3.30.1370.10">
    <property type="entry name" value="K Homology domain, type 1"/>
    <property type="match status" value="2"/>
</dbReference>
<dbReference type="Pfam" id="PF00013">
    <property type="entry name" value="KH_1"/>
    <property type="match status" value="2"/>
</dbReference>
<feature type="compositionally biased region" description="Basic residues" evidence="2">
    <location>
        <begin position="316"/>
        <end position="325"/>
    </location>
</feature>
<dbReference type="Pfam" id="PF01926">
    <property type="entry name" value="MMR_HSR1"/>
    <property type="match status" value="1"/>
</dbReference>
<evidence type="ECO:0000256" key="2">
    <source>
        <dbReference type="SAM" id="MobiDB-lite"/>
    </source>
</evidence>
<dbReference type="InterPro" id="IPR004087">
    <property type="entry name" value="KH_dom"/>
</dbReference>